<evidence type="ECO:0000259" key="6">
    <source>
        <dbReference type="PROSITE" id="PS51635"/>
    </source>
</evidence>
<dbReference type="PANTHER" id="PTHR14226:SF76">
    <property type="entry name" value="NTE FAMILY PROTEIN RSSA"/>
    <property type="match status" value="1"/>
</dbReference>
<dbReference type="Gene3D" id="3.40.1090.10">
    <property type="entry name" value="Cytosolic phospholipase A2 catalytic domain"/>
    <property type="match status" value="2"/>
</dbReference>
<dbReference type="EMBL" id="PIQO01000001">
    <property type="protein sequence ID" value="PKR86946.1"/>
    <property type="molecule type" value="Genomic_DNA"/>
</dbReference>
<keyword evidence="3 5" id="KW-0442">Lipid degradation</keyword>
<evidence type="ECO:0000313" key="7">
    <source>
        <dbReference type="EMBL" id="PKR86946.1"/>
    </source>
</evidence>
<dbReference type="InterPro" id="IPR001423">
    <property type="entry name" value="LysoPLipase_patatin_CS"/>
</dbReference>
<protein>
    <submittedName>
        <fullName evidence="7">Esterase</fullName>
    </submittedName>
</protein>
<organism evidence="7 8">
    <name type="scientific">Heyndrickxia camelliae</name>
    <dbReference type="NCBI Taxonomy" id="1707093"/>
    <lineage>
        <taxon>Bacteria</taxon>
        <taxon>Bacillati</taxon>
        <taxon>Bacillota</taxon>
        <taxon>Bacilli</taxon>
        <taxon>Bacillales</taxon>
        <taxon>Bacillaceae</taxon>
        <taxon>Heyndrickxia</taxon>
    </lineage>
</organism>
<dbReference type="RefSeq" id="WP_101352597.1">
    <property type="nucleotide sequence ID" value="NZ_PIQO01000001.1"/>
</dbReference>
<dbReference type="GO" id="GO:0046470">
    <property type="term" value="P:phosphatidylcholine metabolic process"/>
    <property type="evidence" value="ECO:0007669"/>
    <property type="project" value="InterPro"/>
</dbReference>
<dbReference type="Proteomes" id="UP000233440">
    <property type="component" value="Unassembled WGS sequence"/>
</dbReference>
<feature type="short sequence motif" description="DGA/G" evidence="5">
    <location>
        <begin position="153"/>
        <end position="155"/>
    </location>
</feature>
<dbReference type="InterPro" id="IPR002641">
    <property type="entry name" value="PNPLA_dom"/>
</dbReference>
<comment type="caution">
    <text evidence="5">Lacks conserved residue(s) required for the propagation of feature annotation.</text>
</comment>
<dbReference type="Pfam" id="PF01734">
    <property type="entry name" value="Patatin"/>
    <property type="match status" value="1"/>
</dbReference>
<dbReference type="OrthoDB" id="9770965at2"/>
<evidence type="ECO:0000256" key="3">
    <source>
        <dbReference type="ARBA" id="ARBA00022963"/>
    </source>
</evidence>
<evidence type="ECO:0000256" key="4">
    <source>
        <dbReference type="ARBA" id="ARBA00023098"/>
    </source>
</evidence>
<comment type="similarity">
    <text evidence="1">Belongs to the NTE family.</text>
</comment>
<accession>A0A2N3LQP0</accession>
<dbReference type="PANTHER" id="PTHR14226">
    <property type="entry name" value="NEUROPATHY TARGET ESTERASE/SWISS CHEESE D.MELANOGASTER"/>
    <property type="match status" value="1"/>
</dbReference>
<feature type="short sequence motif" description="GXSXG" evidence="5">
    <location>
        <begin position="39"/>
        <end position="43"/>
    </location>
</feature>
<dbReference type="InterPro" id="IPR016035">
    <property type="entry name" value="Acyl_Trfase/lysoPLipase"/>
</dbReference>
<evidence type="ECO:0000256" key="5">
    <source>
        <dbReference type="PROSITE-ProRule" id="PRU01161"/>
    </source>
</evidence>
<proteinExistence type="inferred from homology"/>
<feature type="active site" description="Nucleophile" evidence="5">
    <location>
        <position position="41"/>
    </location>
</feature>
<feature type="active site" description="Proton acceptor" evidence="5">
    <location>
        <position position="153"/>
    </location>
</feature>
<dbReference type="AlphaFoldDB" id="A0A2N3LQP0"/>
<gene>
    <name evidence="7" type="ORF">CWO92_02530</name>
</gene>
<dbReference type="SUPFAM" id="SSF52151">
    <property type="entry name" value="FabD/lysophospholipase-like"/>
    <property type="match status" value="1"/>
</dbReference>
<comment type="caution">
    <text evidence="7">The sequence shown here is derived from an EMBL/GenBank/DDBJ whole genome shotgun (WGS) entry which is preliminary data.</text>
</comment>
<keyword evidence="4 5" id="KW-0443">Lipid metabolism</keyword>
<keyword evidence="8" id="KW-1185">Reference proteome</keyword>
<dbReference type="PROSITE" id="PS51635">
    <property type="entry name" value="PNPLA"/>
    <property type="match status" value="1"/>
</dbReference>
<keyword evidence="2 5" id="KW-0378">Hydrolase</keyword>
<reference evidence="7 8" key="1">
    <citation type="submission" date="2017-11" db="EMBL/GenBank/DDBJ databases">
        <title>Bacillus camelliae sp. nov., isolated from pu'er tea.</title>
        <authorList>
            <person name="Niu L."/>
        </authorList>
    </citation>
    <scope>NUCLEOTIDE SEQUENCE [LARGE SCALE GENOMIC DNA]</scope>
    <source>
        <strain evidence="7 8">7578-1</strain>
    </source>
</reference>
<dbReference type="InterPro" id="IPR050301">
    <property type="entry name" value="NTE"/>
</dbReference>
<dbReference type="GO" id="GO:0004622">
    <property type="term" value="F:phosphatidylcholine lysophospholipase activity"/>
    <property type="evidence" value="ECO:0007669"/>
    <property type="project" value="InterPro"/>
</dbReference>
<feature type="domain" description="PNPLA" evidence="6">
    <location>
        <begin position="8"/>
        <end position="166"/>
    </location>
</feature>
<name>A0A2N3LQP0_9BACI</name>
<evidence type="ECO:0000256" key="1">
    <source>
        <dbReference type="ARBA" id="ARBA00006636"/>
    </source>
</evidence>
<dbReference type="GO" id="GO:0016042">
    <property type="term" value="P:lipid catabolic process"/>
    <property type="evidence" value="ECO:0007669"/>
    <property type="project" value="UniProtKB-UniRule"/>
</dbReference>
<sequence length="265" mass="29101">MDKPKIGLALGSGGARGFAHLGVLKILEENNIPIDYIAGSSMGALVASFYGMGHNIEELIKLSLAFRRKFYMDFTVPKMGFISGNRVKDFIKLFTHGKNLEDLKIPISIIATDLTKGEEVIFSSGSIADAVRASISIPGIFVPVKMNGKILVDGGVIDRVPVSVVRKMGADIIIGVDVAFSKKETEITNIYDVIMKSIDILHMEAINNQQLGSDILIQPDVSQFSSTAFTNTSEIIKIGEEETRKKIPEIMEALKQWKERKKNEA</sequence>
<evidence type="ECO:0000256" key="2">
    <source>
        <dbReference type="ARBA" id="ARBA00022801"/>
    </source>
</evidence>
<dbReference type="PROSITE" id="PS01237">
    <property type="entry name" value="UPF0028"/>
    <property type="match status" value="1"/>
</dbReference>
<evidence type="ECO:0000313" key="8">
    <source>
        <dbReference type="Proteomes" id="UP000233440"/>
    </source>
</evidence>